<evidence type="ECO:0000313" key="11">
    <source>
        <dbReference type="EMBL" id="RRR20025.1"/>
    </source>
</evidence>
<name>A0A3R8QQ62_9MICO</name>
<dbReference type="EC" id="3.4.11.5" evidence="8"/>
<dbReference type="PANTHER" id="PTHR43722:SF1">
    <property type="entry name" value="PROLINE IMINOPEPTIDASE"/>
    <property type="match status" value="1"/>
</dbReference>
<dbReference type="Pfam" id="PF00561">
    <property type="entry name" value="Abhydrolase_1"/>
    <property type="match status" value="1"/>
</dbReference>
<feature type="active site" evidence="9">
    <location>
        <position position="297"/>
    </location>
</feature>
<dbReference type="InterPro" id="IPR002410">
    <property type="entry name" value="Peptidase_S33"/>
</dbReference>
<dbReference type="InterPro" id="IPR000073">
    <property type="entry name" value="AB_hydrolase_1"/>
</dbReference>
<dbReference type="GO" id="GO:0006508">
    <property type="term" value="P:proteolysis"/>
    <property type="evidence" value="ECO:0007669"/>
    <property type="project" value="UniProtKB-KW"/>
</dbReference>
<dbReference type="PRINTS" id="PR00793">
    <property type="entry name" value="PROAMNOPTASE"/>
</dbReference>
<keyword evidence="4 8" id="KW-0031">Aminopeptidase</keyword>
<dbReference type="SUPFAM" id="SSF53474">
    <property type="entry name" value="alpha/beta-Hydrolases"/>
    <property type="match status" value="1"/>
</dbReference>
<dbReference type="Proteomes" id="UP000274327">
    <property type="component" value="Unassembled WGS sequence"/>
</dbReference>
<dbReference type="RefSeq" id="WP_126984464.1">
    <property type="nucleotide sequence ID" value="NZ_ML133851.1"/>
</dbReference>
<keyword evidence="5 8" id="KW-0963">Cytoplasm</keyword>
<feature type="domain" description="AB hydrolase-1" evidence="10">
    <location>
        <begin position="40"/>
        <end position="325"/>
    </location>
</feature>
<evidence type="ECO:0000256" key="6">
    <source>
        <dbReference type="ARBA" id="ARBA00022670"/>
    </source>
</evidence>
<dbReference type="EMBL" id="QOCI01000001">
    <property type="protein sequence ID" value="RRR20025.1"/>
    <property type="molecule type" value="Genomic_DNA"/>
</dbReference>
<keyword evidence="7 8" id="KW-0378">Hydrolase</keyword>
<dbReference type="InterPro" id="IPR005944">
    <property type="entry name" value="Pro_iminopeptidase"/>
</dbReference>
<accession>A0A3R8QQ62</accession>
<reference evidence="11 12" key="1">
    <citation type="submission" date="2018-07" db="EMBL/GenBank/DDBJ databases">
        <title>Brachybacteriurn paraconglorneratum KCTC 9916.</title>
        <authorList>
            <person name="Li Y."/>
        </authorList>
    </citation>
    <scope>NUCLEOTIDE SEQUENCE [LARGE SCALE GENOMIC DNA]</scope>
    <source>
        <strain evidence="11 12">KCTC 9916</strain>
    </source>
</reference>
<evidence type="ECO:0000259" key="10">
    <source>
        <dbReference type="Pfam" id="PF00561"/>
    </source>
</evidence>
<protein>
    <recommendedName>
        <fullName evidence="8">Proline iminopeptidase</fullName>
        <shortName evidence="8">PIP</shortName>
        <ecNumber evidence="8">3.4.11.5</ecNumber>
    </recommendedName>
    <alternativeName>
        <fullName evidence="8">Prolyl aminopeptidase</fullName>
    </alternativeName>
</protein>
<dbReference type="PIRSF" id="PIRSF006431">
    <property type="entry name" value="Pept_S33"/>
    <property type="match status" value="1"/>
</dbReference>
<evidence type="ECO:0000256" key="9">
    <source>
        <dbReference type="PIRSR" id="PIRSR006431-1"/>
    </source>
</evidence>
<dbReference type="GO" id="GO:0005737">
    <property type="term" value="C:cytoplasm"/>
    <property type="evidence" value="ECO:0007669"/>
    <property type="project" value="UniProtKB-SubCell"/>
</dbReference>
<keyword evidence="6 8" id="KW-0645">Protease</keyword>
<evidence type="ECO:0000256" key="5">
    <source>
        <dbReference type="ARBA" id="ARBA00022490"/>
    </source>
</evidence>
<dbReference type="Gene3D" id="3.40.50.1820">
    <property type="entry name" value="alpha/beta hydrolase"/>
    <property type="match status" value="1"/>
</dbReference>
<evidence type="ECO:0000256" key="3">
    <source>
        <dbReference type="ARBA" id="ARBA00010088"/>
    </source>
</evidence>
<sequence>MSRCALPPLPLTIAEGMLEREDGSRIFWDEAGTADGVPTLYLHGGPGGRLTPGHRRNVPEDRARIIALSQRGSGRSTPSAGAPGPVDLSALTTAHLVADLEALREHLGVDAWIVQGVSWGSTLALAYAQAHPERVLGVVLFAVTSTSRREVDWITEGVGALYPEAWDAFATFAEERAGFDRCDRSPQRLRLVEAYRRMLVAEDPHLVDAAVRAWTTWEDTHIAIGGGGPSEPSAPPSDAPITEYERGFARQVTHVWAHDGFVADWAVPFGAAPGSGLLGGMHRLQGIPGVLIHGRRDVSGPALTAWELHRAWPGSELIVVEEEGHGGPIMVEHWREAMERLVGGARRARPAVT</sequence>
<dbReference type="GeneID" id="78119622"/>
<gene>
    <name evidence="11" type="ORF">DS079_01065</name>
</gene>
<comment type="similarity">
    <text evidence="3 8">Belongs to the peptidase S33 family.</text>
</comment>
<dbReference type="PANTHER" id="PTHR43722">
    <property type="entry name" value="PROLINE IMINOPEPTIDASE"/>
    <property type="match status" value="1"/>
</dbReference>
<feature type="active site" description="Proton donor" evidence="9">
    <location>
        <position position="325"/>
    </location>
</feature>
<feature type="active site" description="Nucleophile" evidence="9">
    <location>
        <position position="118"/>
    </location>
</feature>
<dbReference type="InterPro" id="IPR029058">
    <property type="entry name" value="AB_hydrolase_fold"/>
</dbReference>
<keyword evidence="12" id="KW-1185">Reference proteome</keyword>
<evidence type="ECO:0000313" key="12">
    <source>
        <dbReference type="Proteomes" id="UP000274327"/>
    </source>
</evidence>
<comment type="subcellular location">
    <subcellularLocation>
        <location evidence="2 8">Cytoplasm</location>
    </subcellularLocation>
</comment>
<dbReference type="GO" id="GO:0004177">
    <property type="term" value="F:aminopeptidase activity"/>
    <property type="evidence" value="ECO:0007669"/>
    <property type="project" value="UniProtKB-UniRule"/>
</dbReference>
<dbReference type="AlphaFoldDB" id="A0A3R8QQ62"/>
<comment type="catalytic activity">
    <reaction evidence="1 8">
        <text>Release of N-terminal proline from a peptide.</text>
        <dbReference type="EC" id="3.4.11.5"/>
    </reaction>
</comment>
<evidence type="ECO:0000256" key="1">
    <source>
        <dbReference type="ARBA" id="ARBA00001585"/>
    </source>
</evidence>
<organism evidence="11 12">
    <name type="scientific">Brachybacterium paraconglomeratum</name>
    <dbReference type="NCBI Taxonomy" id="173362"/>
    <lineage>
        <taxon>Bacteria</taxon>
        <taxon>Bacillati</taxon>
        <taxon>Actinomycetota</taxon>
        <taxon>Actinomycetes</taxon>
        <taxon>Micrococcales</taxon>
        <taxon>Dermabacteraceae</taxon>
        <taxon>Brachybacterium</taxon>
    </lineage>
</organism>
<evidence type="ECO:0000256" key="8">
    <source>
        <dbReference type="PIRNR" id="PIRNR006431"/>
    </source>
</evidence>
<comment type="caution">
    <text evidence="11">The sequence shown here is derived from an EMBL/GenBank/DDBJ whole genome shotgun (WGS) entry which is preliminary data.</text>
</comment>
<proteinExistence type="inferred from homology"/>
<evidence type="ECO:0000256" key="7">
    <source>
        <dbReference type="ARBA" id="ARBA00022801"/>
    </source>
</evidence>
<evidence type="ECO:0000256" key="2">
    <source>
        <dbReference type="ARBA" id="ARBA00004496"/>
    </source>
</evidence>
<evidence type="ECO:0000256" key="4">
    <source>
        <dbReference type="ARBA" id="ARBA00022438"/>
    </source>
</evidence>